<gene>
    <name evidence="2" type="ORF">B2M23_01125</name>
</gene>
<keyword evidence="1" id="KW-0812">Transmembrane</keyword>
<dbReference type="RefSeq" id="WP_038350943.1">
    <property type="nucleotide sequence ID" value="NZ_CP019962.1"/>
</dbReference>
<sequence>MPVALEVEAPSMIDSIGAIFTGAASQMGGMMVPVLTAGVAVAIGILAFTIGKKLLKKSVN</sequence>
<evidence type="ECO:0000313" key="2">
    <source>
        <dbReference type="EMBL" id="ARD64233.1"/>
    </source>
</evidence>
<dbReference type="EMBL" id="CP019962">
    <property type="protein sequence ID" value="ARD64233.1"/>
    <property type="molecule type" value="Genomic_DNA"/>
</dbReference>
<dbReference type="KEGG" id="elim:B2M23_01125"/>
<name>A0AAC9QR55_EUBLI</name>
<dbReference type="Proteomes" id="UP000192391">
    <property type="component" value="Chromosome"/>
</dbReference>
<feature type="transmembrane region" description="Helical" evidence="1">
    <location>
        <begin position="30"/>
        <end position="50"/>
    </location>
</feature>
<organism evidence="2 3">
    <name type="scientific">Eubacterium limosum</name>
    <dbReference type="NCBI Taxonomy" id="1736"/>
    <lineage>
        <taxon>Bacteria</taxon>
        <taxon>Bacillati</taxon>
        <taxon>Bacillota</taxon>
        <taxon>Clostridia</taxon>
        <taxon>Eubacteriales</taxon>
        <taxon>Eubacteriaceae</taxon>
        <taxon>Eubacterium</taxon>
    </lineage>
</organism>
<proteinExistence type="predicted"/>
<reference evidence="3" key="1">
    <citation type="journal article" date="2017" name="Sci. Rep.">
        <title>Determination of the Genome and Primary Transcriptome of Syngas Fermenting Eubacterium limosum ATCC 8486.</title>
        <authorList>
            <person name="Song Y."/>
            <person name="Shin J."/>
            <person name="Jeong Y."/>
            <person name="Jin S."/>
            <person name="Lee J.K."/>
            <person name="Kim D.R."/>
            <person name="Kim S.C."/>
            <person name="Cho S."/>
            <person name="Cho B.K."/>
        </authorList>
    </citation>
    <scope>NUCLEOTIDE SEQUENCE [LARGE SCALE GENOMIC DNA]</scope>
    <source>
        <strain evidence="3">ATCC 8486</strain>
    </source>
</reference>
<keyword evidence="1" id="KW-1133">Transmembrane helix</keyword>
<evidence type="ECO:0000256" key="1">
    <source>
        <dbReference type="SAM" id="Phobius"/>
    </source>
</evidence>
<evidence type="ECO:0000313" key="3">
    <source>
        <dbReference type="Proteomes" id="UP000192391"/>
    </source>
</evidence>
<keyword evidence="1" id="KW-0472">Membrane</keyword>
<protein>
    <submittedName>
        <fullName evidence="2">Uncharacterized protein</fullName>
    </submittedName>
</protein>
<dbReference type="AlphaFoldDB" id="A0AAC9QR55"/>
<accession>A0AAC9QR55</accession>